<name>W1PKW4_AMBTC</name>
<feature type="region of interest" description="Disordered" evidence="6">
    <location>
        <begin position="261"/>
        <end position="287"/>
    </location>
</feature>
<keyword evidence="3" id="KW-0238">DNA-binding</keyword>
<dbReference type="PROSITE" id="PS51032">
    <property type="entry name" value="AP2_ERF"/>
    <property type="match status" value="1"/>
</dbReference>
<dbReference type="EMBL" id="KI393463">
    <property type="protein sequence ID" value="ERN08399.1"/>
    <property type="molecule type" value="Genomic_DNA"/>
</dbReference>
<dbReference type="HOGENOM" id="CLU_781558_0_0_1"/>
<evidence type="ECO:0000313" key="9">
    <source>
        <dbReference type="Proteomes" id="UP000017836"/>
    </source>
</evidence>
<feature type="region of interest" description="Disordered" evidence="6">
    <location>
        <begin position="17"/>
        <end position="97"/>
    </location>
</feature>
<dbReference type="Pfam" id="PF00847">
    <property type="entry name" value="AP2"/>
    <property type="match status" value="1"/>
</dbReference>
<proteinExistence type="predicted"/>
<feature type="compositionally biased region" description="Low complexity" evidence="6">
    <location>
        <begin position="44"/>
        <end position="64"/>
    </location>
</feature>
<feature type="compositionally biased region" description="Polar residues" evidence="6">
    <location>
        <begin position="28"/>
        <end position="43"/>
    </location>
</feature>
<evidence type="ECO:0000259" key="7">
    <source>
        <dbReference type="PROSITE" id="PS51032"/>
    </source>
</evidence>
<dbReference type="GO" id="GO:0009873">
    <property type="term" value="P:ethylene-activated signaling pathway"/>
    <property type="evidence" value="ECO:0007669"/>
    <property type="project" value="InterPro"/>
</dbReference>
<dbReference type="Proteomes" id="UP000017836">
    <property type="component" value="Unassembled WGS sequence"/>
</dbReference>
<dbReference type="PANTHER" id="PTHR31190:SF173">
    <property type="entry name" value="PATHOGENESIS-RELATED GENES TRANSCRIPTIONAL ACTIVATOR PTI5"/>
    <property type="match status" value="1"/>
</dbReference>
<evidence type="ECO:0000313" key="8">
    <source>
        <dbReference type="EMBL" id="ERN08399.1"/>
    </source>
</evidence>
<evidence type="ECO:0000256" key="2">
    <source>
        <dbReference type="ARBA" id="ARBA00023015"/>
    </source>
</evidence>
<dbReference type="CDD" id="cd00018">
    <property type="entry name" value="AP2"/>
    <property type="match status" value="1"/>
</dbReference>
<dbReference type="InterPro" id="IPR016177">
    <property type="entry name" value="DNA-bd_dom_sf"/>
</dbReference>
<protein>
    <recommendedName>
        <fullName evidence="7">AP2/ERF domain-containing protein</fullName>
    </recommendedName>
</protein>
<dbReference type="SUPFAM" id="SSF54171">
    <property type="entry name" value="DNA-binding domain"/>
    <property type="match status" value="1"/>
</dbReference>
<dbReference type="AlphaFoldDB" id="W1PKW4"/>
<dbReference type="InterPro" id="IPR036955">
    <property type="entry name" value="AP2/ERF_dom_sf"/>
</dbReference>
<evidence type="ECO:0000256" key="1">
    <source>
        <dbReference type="ARBA" id="ARBA00004123"/>
    </source>
</evidence>
<organism evidence="8 9">
    <name type="scientific">Amborella trichopoda</name>
    <dbReference type="NCBI Taxonomy" id="13333"/>
    <lineage>
        <taxon>Eukaryota</taxon>
        <taxon>Viridiplantae</taxon>
        <taxon>Streptophyta</taxon>
        <taxon>Embryophyta</taxon>
        <taxon>Tracheophyta</taxon>
        <taxon>Spermatophyta</taxon>
        <taxon>Magnoliopsida</taxon>
        <taxon>Amborellales</taxon>
        <taxon>Amborellaceae</taxon>
        <taxon>Amborella</taxon>
    </lineage>
</organism>
<dbReference type="PANTHER" id="PTHR31190">
    <property type="entry name" value="DNA-BINDING DOMAIN"/>
    <property type="match status" value="1"/>
</dbReference>
<dbReference type="SMART" id="SM00380">
    <property type="entry name" value="AP2"/>
    <property type="match status" value="1"/>
</dbReference>
<evidence type="ECO:0000256" key="5">
    <source>
        <dbReference type="ARBA" id="ARBA00023242"/>
    </source>
</evidence>
<evidence type="ECO:0000256" key="4">
    <source>
        <dbReference type="ARBA" id="ARBA00023163"/>
    </source>
</evidence>
<keyword evidence="9" id="KW-1185">Reference proteome</keyword>
<dbReference type="GO" id="GO:0003700">
    <property type="term" value="F:DNA-binding transcription factor activity"/>
    <property type="evidence" value="ECO:0007669"/>
    <property type="project" value="InterPro"/>
</dbReference>
<reference evidence="9" key="1">
    <citation type="journal article" date="2013" name="Science">
        <title>The Amborella genome and the evolution of flowering plants.</title>
        <authorList>
            <consortium name="Amborella Genome Project"/>
        </authorList>
    </citation>
    <scope>NUCLEOTIDE SEQUENCE [LARGE SCALE GENOMIC DNA]</scope>
</reference>
<dbReference type="InterPro" id="IPR001471">
    <property type="entry name" value="AP2/ERF_dom"/>
</dbReference>
<dbReference type="PRINTS" id="PR00367">
    <property type="entry name" value="ETHRSPELEMNT"/>
</dbReference>
<keyword evidence="2" id="KW-0805">Transcription regulation</keyword>
<dbReference type="OrthoDB" id="10038011at2759"/>
<dbReference type="FunFam" id="3.30.730.10:FF:000001">
    <property type="entry name" value="Ethylene-responsive transcription factor 2"/>
    <property type="match status" value="1"/>
</dbReference>
<dbReference type="Gene3D" id="3.30.730.10">
    <property type="entry name" value="AP2/ERF domain"/>
    <property type="match status" value="1"/>
</dbReference>
<dbReference type="GO" id="GO:0003677">
    <property type="term" value="F:DNA binding"/>
    <property type="evidence" value="ECO:0007669"/>
    <property type="project" value="UniProtKB-KW"/>
</dbReference>
<keyword evidence="4" id="KW-0804">Transcription</keyword>
<dbReference type="GO" id="GO:0005634">
    <property type="term" value="C:nucleus"/>
    <property type="evidence" value="ECO:0007669"/>
    <property type="project" value="UniProtKB-SubCell"/>
</dbReference>
<comment type="subcellular location">
    <subcellularLocation>
        <location evidence="1">Nucleus</location>
    </subcellularLocation>
</comment>
<dbReference type="eggNOG" id="ENOG502QRIC">
    <property type="taxonomic scope" value="Eukaryota"/>
</dbReference>
<dbReference type="Gramene" id="ERN08399">
    <property type="protein sequence ID" value="ERN08399"/>
    <property type="gene ID" value="AMTR_s00148p00084540"/>
</dbReference>
<dbReference type="KEGG" id="atr:18995824"/>
<sequence>MNSALDRIIHHLLEESDDPSFPFLANSPPDSSITDAETSLESNHFSPESSHISPESSKFSPESSHILPENFSASKKRRSEYSDSGCKSSLEEEDEEEEERFIQSALAIDLPGIQGSLTHAPEAGQNRLGARAGGRNRPVCRFPGWVEEKKRFKASDSVSLPNKTGLQSGFRFRSPIGEETGSSFCLGPWFSGDWDKLPLNVNDSDEMVLYGILEEAASLKIDSSTKKSAHTLNVSTLASEDSGSSVEGKATPMKELAVNVKDSGPASRASNPAPSSKPSGLKKGRHYRGVRERPWGKFAAEIRDSARHGARIWLGTFNTAEEAALAYDQAAYKMRGSRALLNFALDPALAKPIAP</sequence>
<feature type="domain" description="AP2/ERF" evidence="7">
    <location>
        <begin position="286"/>
        <end position="344"/>
    </location>
</feature>
<evidence type="ECO:0000256" key="6">
    <source>
        <dbReference type="SAM" id="MobiDB-lite"/>
    </source>
</evidence>
<keyword evidence="5" id="KW-0539">Nucleus</keyword>
<evidence type="ECO:0000256" key="3">
    <source>
        <dbReference type="ARBA" id="ARBA00023125"/>
    </source>
</evidence>
<gene>
    <name evidence="8" type="ORF">AMTR_s00148p00084540</name>
</gene>
<accession>W1PKW4</accession>
<feature type="compositionally biased region" description="Low complexity" evidence="6">
    <location>
        <begin position="263"/>
        <end position="279"/>
    </location>
</feature>
<dbReference type="InterPro" id="IPR044808">
    <property type="entry name" value="ERF_plant"/>
</dbReference>